<dbReference type="OrthoDB" id="9800843at2"/>
<evidence type="ECO:0008006" key="3">
    <source>
        <dbReference type="Google" id="ProtNLM"/>
    </source>
</evidence>
<dbReference type="Proteomes" id="UP000247973">
    <property type="component" value="Unassembled WGS sequence"/>
</dbReference>
<dbReference type="SUPFAM" id="SSF56399">
    <property type="entry name" value="ADP-ribosylation"/>
    <property type="match status" value="1"/>
</dbReference>
<dbReference type="AlphaFoldDB" id="A0A2V3PKW9"/>
<protein>
    <recommendedName>
        <fullName evidence="3">DUF3990 domain-containing protein</fullName>
    </recommendedName>
</protein>
<comment type="caution">
    <text evidence="1">The sequence shown here is derived from an EMBL/GenBank/DDBJ whole genome shotgun (WGS) entry which is preliminary data.</text>
</comment>
<proteinExistence type="predicted"/>
<gene>
    <name evidence="1" type="ORF">CLV62_12514</name>
</gene>
<name>A0A2V3PKW9_9BACT</name>
<dbReference type="RefSeq" id="WP_110311806.1">
    <property type="nucleotide sequence ID" value="NZ_QICL01000025.1"/>
</dbReference>
<sequence length="203" mass="23272">MYSKSRNIIIGFHGCDKSVRDDIILGRTPMDKSDNDYDWLGGGFYFWENNLDRALYFAQEKQIRKPEEIKEPSVLGAFIDLGYCLDLLDTKYLSLLPPAHEFLCKTMAMSGKVIPKNGGKFTCTNDLLLRFLDCAVIESLHLLNIETKNNQFDSVRGVFWEGVDLYPDAGFKEKNHIQICVRNPNCIKGYFIPRDKDGNFINP</sequence>
<organism evidence="1 2">
    <name type="scientific">Dysgonomonas alginatilytica</name>
    <dbReference type="NCBI Taxonomy" id="1605892"/>
    <lineage>
        <taxon>Bacteria</taxon>
        <taxon>Pseudomonadati</taxon>
        <taxon>Bacteroidota</taxon>
        <taxon>Bacteroidia</taxon>
        <taxon>Bacteroidales</taxon>
        <taxon>Dysgonomonadaceae</taxon>
        <taxon>Dysgonomonas</taxon>
    </lineage>
</organism>
<accession>A0A2V3PKW9</accession>
<reference evidence="1 2" key="1">
    <citation type="submission" date="2018-03" db="EMBL/GenBank/DDBJ databases">
        <title>Genomic Encyclopedia of Archaeal and Bacterial Type Strains, Phase II (KMG-II): from individual species to whole genera.</title>
        <authorList>
            <person name="Goeker M."/>
        </authorList>
    </citation>
    <scope>NUCLEOTIDE SEQUENCE [LARGE SCALE GENOMIC DNA]</scope>
    <source>
        <strain evidence="1 2">DSM 100214</strain>
    </source>
</reference>
<evidence type="ECO:0000313" key="1">
    <source>
        <dbReference type="EMBL" id="PXV61181.1"/>
    </source>
</evidence>
<dbReference type="EMBL" id="QICL01000025">
    <property type="protein sequence ID" value="PXV61181.1"/>
    <property type="molecule type" value="Genomic_DNA"/>
</dbReference>
<keyword evidence="2" id="KW-1185">Reference proteome</keyword>
<evidence type="ECO:0000313" key="2">
    <source>
        <dbReference type="Proteomes" id="UP000247973"/>
    </source>
</evidence>